<organism evidence="4 5">
    <name type="scientific">Leptospira ilyithenensis</name>
    <dbReference type="NCBI Taxonomy" id="2484901"/>
    <lineage>
        <taxon>Bacteria</taxon>
        <taxon>Pseudomonadati</taxon>
        <taxon>Spirochaetota</taxon>
        <taxon>Spirochaetia</taxon>
        <taxon>Leptospirales</taxon>
        <taxon>Leptospiraceae</taxon>
        <taxon>Leptospira</taxon>
    </lineage>
</organism>
<protein>
    <submittedName>
        <fullName evidence="4">Concanavalin</fullName>
    </submittedName>
</protein>
<evidence type="ECO:0000313" key="5">
    <source>
        <dbReference type="Proteomes" id="UP000298264"/>
    </source>
</evidence>
<dbReference type="InterPro" id="IPR013320">
    <property type="entry name" value="ConA-like_dom_sf"/>
</dbReference>
<dbReference type="PROSITE" id="PS51257">
    <property type="entry name" value="PROKAR_LIPOPROTEIN"/>
    <property type="match status" value="1"/>
</dbReference>
<evidence type="ECO:0000313" key="4">
    <source>
        <dbReference type="EMBL" id="TGN14598.1"/>
    </source>
</evidence>
<dbReference type="SMART" id="SM00560">
    <property type="entry name" value="LamGL"/>
    <property type="match status" value="1"/>
</dbReference>
<feature type="domain" description="LamG-like jellyroll fold" evidence="3">
    <location>
        <begin position="843"/>
        <end position="968"/>
    </location>
</feature>
<proteinExistence type="predicted"/>
<dbReference type="Gene3D" id="2.120.10.30">
    <property type="entry name" value="TolB, C-terminal domain"/>
    <property type="match status" value="3"/>
</dbReference>
<dbReference type="PANTHER" id="PTHR46388">
    <property type="entry name" value="NHL REPEAT-CONTAINING PROTEIN 2"/>
    <property type="match status" value="1"/>
</dbReference>
<dbReference type="SUPFAM" id="SSF49899">
    <property type="entry name" value="Concanavalin A-like lectins/glucanases"/>
    <property type="match status" value="2"/>
</dbReference>
<dbReference type="SUPFAM" id="SSF63825">
    <property type="entry name" value="YWTD domain"/>
    <property type="match status" value="1"/>
</dbReference>
<keyword evidence="1" id="KW-0732">Signal</keyword>
<evidence type="ECO:0000256" key="1">
    <source>
        <dbReference type="ARBA" id="ARBA00022729"/>
    </source>
</evidence>
<evidence type="ECO:0000256" key="2">
    <source>
        <dbReference type="ARBA" id="ARBA00023157"/>
    </source>
</evidence>
<keyword evidence="2" id="KW-1015">Disulfide bond</keyword>
<reference evidence="4" key="1">
    <citation type="journal article" date="2019" name="PLoS Negl. Trop. Dis.">
        <title>Revisiting the worldwide diversity of Leptospira species in the environment.</title>
        <authorList>
            <person name="Vincent A.T."/>
            <person name="Schiettekatte O."/>
            <person name="Bourhy P."/>
            <person name="Veyrier F.J."/>
            <person name="Picardeau M."/>
        </authorList>
    </citation>
    <scope>NUCLEOTIDE SEQUENCE [LARGE SCALE GENOMIC DNA]</scope>
    <source>
        <strain evidence="4">201400974</strain>
    </source>
</reference>
<dbReference type="Pfam" id="PF13385">
    <property type="entry name" value="Laminin_G_3"/>
    <property type="match status" value="2"/>
</dbReference>
<gene>
    <name evidence="4" type="ORF">EHS11_00995</name>
</gene>
<dbReference type="RefSeq" id="WP_135762548.1">
    <property type="nucleotide sequence ID" value="NZ_RQHV01000002.1"/>
</dbReference>
<name>A0A4R9LV93_9LEPT</name>
<evidence type="ECO:0000259" key="3">
    <source>
        <dbReference type="SMART" id="SM00560"/>
    </source>
</evidence>
<comment type="caution">
    <text evidence="4">The sequence shown here is derived from an EMBL/GenBank/DDBJ whole genome shotgun (WGS) entry which is preliminary data.</text>
</comment>
<dbReference type="Gene3D" id="2.60.120.200">
    <property type="match status" value="2"/>
</dbReference>
<dbReference type="OrthoDB" id="9774579at2"/>
<sequence>MKSKAYSYLVFICFFYSCIPALDRSPLEVLSYLRLGPKDSSSHSIGGVVSGLDSNTSITLTNAGEAITLNSDQNFSFPTKLKTAMNYSVEMTVNSASGLTCSIANNAGTVQTTDITNVSVTCGLGPDYYEVGVNVTGLTGTFQVQNNAGNTKSITSSGLNKFTTRIRTGSAYSVSILTQPPGQHCSFEDFTLSVGTIPSANVTIFINCQTGYLLAGALHSVASSDLGTSLQERLTFVRTVAGSFPTNVGGPGPAFAYTDGPASTARFSVPTGITTDGSYIYVADYSNHLIRKISISTGVVSTVAGGNTGGGVTCPGATTVNCLDGVGTAARFYNPIGLTTDGTNLYVNDYLGHRVRKILLATGNVSTITGTGNAGAADGTGTAASFNSPTSLAIYDNHLYIVDRSNFTIRKMNLTTSVVTTIAGSAGISSHQDNVIGTNARFIIPTSVAAFNGYLYVSDIGGHRIRRVELSSGNYAVTTIAGNGVGATKDGIGTTAQFFDPAGIVTDGTDLLIAEFSGRTIRHLRLSDNKVTTVAGNIAGGYADNAGTNGLMNEIGYITTDGLNIYFTDQTNGSIRRLEPSMIAKYTFDGNANDSVGSNHGGLVGTPALASDENGNTTGAYDLNGASQYVNTSALTTTDTINLTISAWVFHRGSPSTQFIFYNGTGNTNGYGLTINATTNSLSVSLGGVGATSGTALGIPLHTWTHVALVRNGINWEIYINGKAQGVAYTVNPIALTGSFKVGDSGGGYYLNGKVSDVRFFKGALDEASLQKLATQVPSGLVAYYPFTSNLNDLSGNGNHLSLSTGVTTYVNDRFGQTISALNMNGSTHFEKASPVGIPTGNSSRTNCAWAKTNSVAGQNIVSYGVATVDNANGIFVNGANILNYALADDLFGEHNNILHRWIHICGTYDGTTASIYFNGVFVSSSPKPLWLTSPSTVLRIGTRVDVLEHFSGILDDIRIYNRVLSLNEIRAMSGYYPAQVAGLQFHLQADSFSAGPVTSWVDTSPNNISGNGGNALTSFVGTFNWIATGINSKPAVQFTGTPGEYLSKTTAPYYGLSSDDFSFFIVQTRGATTGTQTAVNLGPATGGKQFYFDDPVGLSCNTGVPVASTFALHNAGTACLARSNTGFSTLGQGRIFSMHYDSVSAITSPFYWDTNGAEGVTIPPLNTFTAPSAGVLTGIYIGSLPAGLQPYNGNIAEVLYFNRVLTATERDQVHCYLSAKYNIRVANDCQ</sequence>
<dbReference type="InterPro" id="IPR011042">
    <property type="entry name" value="6-blade_b-propeller_TolB-like"/>
</dbReference>
<dbReference type="AlphaFoldDB" id="A0A4R9LV93"/>
<dbReference type="PANTHER" id="PTHR46388:SF2">
    <property type="entry name" value="NHL REPEAT-CONTAINING PROTEIN 2"/>
    <property type="match status" value="1"/>
</dbReference>
<dbReference type="Proteomes" id="UP000298264">
    <property type="component" value="Unassembled WGS sequence"/>
</dbReference>
<keyword evidence="5" id="KW-1185">Reference proteome</keyword>
<dbReference type="EMBL" id="RQHV01000002">
    <property type="protein sequence ID" value="TGN14598.1"/>
    <property type="molecule type" value="Genomic_DNA"/>
</dbReference>
<dbReference type="InterPro" id="IPR006558">
    <property type="entry name" value="LamG-like"/>
</dbReference>
<accession>A0A4R9LV93</accession>